<dbReference type="InterPro" id="IPR027417">
    <property type="entry name" value="P-loop_NTPase"/>
</dbReference>
<evidence type="ECO:0000313" key="4">
    <source>
        <dbReference type="Proteomes" id="UP000594015"/>
    </source>
</evidence>
<dbReference type="KEGG" id="barh:WN72_10390"/>
<protein>
    <recommendedName>
        <fullName evidence="2">IstB-like ATP-binding domain-containing protein</fullName>
    </recommendedName>
</protein>
<dbReference type="GO" id="GO:0005524">
    <property type="term" value="F:ATP binding"/>
    <property type="evidence" value="ECO:0007669"/>
    <property type="project" value="InterPro"/>
</dbReference>
<organism evidence="3 4">
    <name type="scientific">Bradyrhizobium arachidis</name>
    <dbReference type="NCBI Taxonomy" id="858423"/>
    <lineage>
        <taxon>Bacteria</taxon>
        <taxon>Pseudomonadati</taxon>
        <taxon>Pseudomonadota</taxon>
        <taxon>Alphaproteobacteria</taxon>
        <taxon>Hyphomicrobiales</taxon>
        <taxon>Nitrobacteraceae</taxon>
        <taxon>Bradyrhizobium</taxon>
    </lineage>
</organism>
<feature type="region of interest" description="Disordered" evidence="1">
    <location>
        <begin position="143"/>
        <end position="169"/>
    </location>
</feature>
<feature type="domain" description="IstB-like ATP-binding" evidence="2">
    <location>
        <begin position="19"/>
        <end position="119"/>
    </location>
</feature>
<name>A0AAE7TF20_9BRAD</name>
<dbReference type="Pfam" id="PF01695">
    <property type="entry name" value="IstB_IS21"/>
    <property type="match status" value="1"/>
</dbReference>
<gene>
    <name evidence="3" type="ORF">WN72_10390</name>
</gene>
<dbReference type="InterPro" id="IPR002611">
    <property type="entry name" value="IstB_ATP-bd"/>
</dbReference>
<dbReference type="Gene3D" id="3.40.50.300">
    <property type="entry name" value="P-loop containing nucleotide triphosphate hydrolases"/>
    <property type="match status" value="1"/>
</dbReference>
<accession>A0AAE7TF20</accession>
<dbReference type="AlphaFoldDB" id="A0AAE7TF20"/>
<reference evidence="3 4" key="1">
    <citation type="submission" date="2018-06" db="EMBL/GenBank/DDBJ databases">
        <title>Comparative genomics of Bradyrhizobium nodulating Arachidis hypogaea.</title>
        <authorList>
            <person name="Li Y."/>
        </authorList>
    </citation>
    <scope>NUCLEOTIDE SEQUENCE [LARGE SCALE GENOMIC DNA]</scope>
    <source>
        <strain evidence="3 4">CCBAU 051107</strain>
    </source>
</reference>
<sequence length="169" mass="18306">MSSRADGHSRRTAEWERELGREAILADYTVQFTTATLVAGLAKAHGERRLEEKQLALAKPKLLIMDELGYVPLEPDATAPLLPAGQPPLLNRAMLITSNRSLAEWGTVFAHPVVATEILVTGYCTSATCSPFATIATGFAPSERAASSSRPPLEALRSAPPPSRRQRWS</sequence>
<dbReference type="EMBL" id="CP030050">
    <property type="protein sequence ID" value="QOZ66697.1"/>
    <property type="molecule type" value="Genomic_DNA"/>
</dbReference>
<evidence type="ECO:0000256" key="1">
    <source>
        <dbReference type="SAM" id="MobiDB-lite"/>
    </source>
</evidence>
<evidence type="ECO:0000259" key="2">
    <source>
        <dbReference type="Pfam" id="PF01695"/>
    </source>
</evidence>
<feature type="compositionally biased region" description="Low complexity" evidence="1">
    <location>
        <begin position="143"/>
        <end position="152"/>
    </location>
</feature>
<evidence type="ECO:0000313" key="3">
    <source>
        <dbReference type="EMBL" id="QOZ66697.1"/>
    </source>
</evidence>
<proteinExistence type="predicted"/>
<dbReference type="Proteomes" id="UP000594015">
    <property type="component" value="Chromosome"/>
</dbReference>